<gene>
    <name evidence="7" type="ORF">DY000_02056190</name>
</gene>
<dbReference type="PANTHER" id="PTHR12972:SF0">
    <property type="entry name" value="PROTEIN DOWNSTREAM NEIGHBOR OF SON"/>
    <property type="match status" value="1"/>
</dbReference>
<evidence type="ECO:0000256" key="6">
    <source>
        <dbReference type="SAM" id="Phobius"/>
    </source>
</evidence>
<evidence type="ECO:0000256" key="5">
    <source>
        <dbReference type="SAM" id="MobiDB-lite"/>
    </source>
</evidence>
<keyword evidence="6" id="KW-1133">Transmembrane helix</keyword>
<keyword evidence="6" id="KW-0472">Membrane</keyword>
<dbReference type="Proteomes" id="UP000266723">
    <property type="component" value="Unassembled WGS sequence"/>
</dbReference>
<reference evidence="7 8" key="1">
    <citation type="journal article" date="2020" name="BMC Genomics">
        <title>Intraspecific diversification of the crop wild relative Brassica cretica Lam. using demographic model selection.</title>
        <authorList>
            <person name="Kioukis A."/>
            <person name="Michalopoulou V.A."/>
            <person name="Briers L."/>
            <person name="Pirintsos S."/>
            <person name="Studholme D.J."/>
            <person name="Pavlidis P."/>
            <person name="Sarris P.F."/>
        </authorList>
    </citation>
    <scope>NUCLEOTIDE SEQUENCE [LARGE SCALE GENOMIC DNA]</scope>
    <source>
        <strain evidence="8">cv. PFS-1207/04</strain>
    </source>
</reference>
<comment type="caution">
    <text evidence="7">The sequence shown here is derived from an EMBL/GenBank/DDBJ whole genome shotgun (WGS) entry which is preliminary data.</text>
</comment>
<keyword evidence="6" id="KW-0812">Transmembrane</keyword>
<dbReference type="EMBL" id="QGKV02002055">
    <property type="protein sequence ID" value="KAF3498540.1"/>
    <property type="molecule type" value="Genomic_DNA"/>
</dbReference>
<feature type="region of interest" description="Disordered" evidence="5">
    <location>
        <begin position="1"/>
        <end position="36"/>
    </location>
</feature>
<comment type="subcellular location">
    <subcellularLocation>
        <location evidence="1">Nucleus</location>
    </subcellularLocation>
</comment>
<dbReference type="InterPro" id="IPR024861">
    <property type="entry name" value="Donson"/>
</dbReference>
<proteinExistence type="inferred from homology"/>
<evidence type="ECO:0000313" key="8">
    <source>
        <dbReference type="Proteomes" id="UP000266723"/>
    </source>
</evidence>
<keyword evidence="3" id="KW-0539">Nucleus</keyword>
<accession>A0ABQ7ALV0</accession>
<keyword evidence="8" id="KW-1185">Reference proteome</keyword>
<feature type="transmembrane region" description="Helical" evidence="6">
    <location>
        <begin position="354"/>
        <end position="375"/>
    </location>
</feature>
<comment type="similarity">
    <text evidence="4">Belongs to the DONSON family.</text>
</comment>
<feature type="compositionally biased region" description="Basic and acidic residues" evidence="5">
    <location>
        <begin position="26"/>
        <end position="36"/>
    </location>
</feature>
<dbReference type="PANTHER" id="PTHR12972">
    <property type="entry name" value="DOWNSTREAM NEIGHBOR OF SON"/>
    <property type="match status" value="1"/>
</dbReference>
<evidence type="ECO:0000256" key="1">
    <source>
        <dbReference type="ARBA" id="ARBA00004123"/>
    </source>
</evidence>
<evidence type="ECO:0000256" key="4">
    <source>
        <dbReference type="ARBA" id="ARBA00025806"/>
    </source>
</evidence>
<evidence type="ECO:0000256" key="2">
    <source>
        <dbReference type="ARBA" id="ARBA00022473"/>
    </source>
</evidence>
<keyword evidence="2" id="KW-0217">Developmental protein</keyword>
<organism evidence="7 8">
    <name type="scientific">Brassica cretica</name>
    <name type="common">Mustard</name>
    <dbReference type="NCBI Taxonomy" id="69181"/>
    <lineage>
        <taxon>Eukaryota</taxon>
        <taxon>Viridiplantae</taxon>
        <taxon>Streptophyta</taxon>
        <taxon>Embryophyta</taxon>
        <taxon>Tracheophyta</taxon>
        <taxon>Spermatophyta</taxon>
        <taxon>Magnoliopsida</taxon>
        <taxon>eudicotyledons</taxon>
        <taxon>Gunneridae</taxon>
        <taxon>Pentapetalae</taxon>
        <taxon>rosids</taxon>
        <taxon>malvids</taxon>
        <taxon>Brassicales</taxon>
        <taxon>Brassicaceae</taxon>
        <taxon>Brassiceae</taxon>
        <taxon>Brassica</taxon>
    </lineage>
</organism>
<sequence>MAKVVAPGAFGTSLQMSGGSKAKRKTPAELRGEQLKRTSFVDQAKESFDALRPCKSIEREYGFKKLEQSKNPKYIEMRMDELYPVKKARPWIQSGKDISKENGVKEQSSNLFNVSLLSNVAATRRQQLIRDDNNASTEVSTDTNTEARQTNESRFRSVTELSTRGEELSYLPDIDMSKALKGLATCVPLPVHPDDISGKSNTASLSGNFVSEFHIPGREIPLDFSMKTYVRLVSSSPLNWLHRSIMGSTYNGMPQLNSLSCNVVYQDNSSGSGSAVVSQVLNSMSLHSWVYPQSTLLPCIISALLTSGPDRDLHFVVLSEDDFLQKRQLAWEDAFRSLYFMFRKNLCKIFYGNLIVYMPGLYVIFLRLCIIRIVVCTSQFVAMFTGSCESGGVKRKCNAYITQSTRRLRAMLKDLDICYTMPLCKTKIDETTVEDLAELSEIENHNLGQARRLRSVSNIDNTPESFLAFEGNESVHGVYDLLLNYRSSLGFLLTSDVPVLYSPVPFQNAAVSSPEIKCTEMVKTDDTSCCLVEVKGEYLPPWIISNVCLNVGANGQNFEASFVTEPTSVSLNMGLPQIPEKTEPETSVTEGTGETKDGASGIPGAVICPQLQAGYLKSLKYCNNLNTVSVSLSPS</sequence>
<protein>
    <submittedName>
        <fullName evidence="7">Uncharacterized protein</fullName>
    </submittedName>
</protein>
<evidence type="ECO:0000256" key="3">
    <source>
        <dbReference type="ARBA" id="ARBA00023242"/>
    </source>
</evidence>
<evidence type="ECO:0000313" key="7">
    <source>
        <dbReference type="EMBL" id="KAF3498540.1"/>
    </source>
</evidence>
<feature type="region of interest" description="Disordered" evidence="5">
    <location>
        <begin position="575"/>
        <end position="598"/>
    </location>
</feature>
<name>A0ABQ7ALV0_BRACR</name>